<dbReference type="AlphaFoldDB" id="A0A2M7BDX4"/>
<dbReference type="Proteomes" id="UP000230399">
    <property type="component" value="Unassembled WGS sequence"/>
</dbReference>
<evidence type="ECO:0000313" key="6">
    <source>
        <dbReference type="EMBL" id="PIV01303.1"/>
    </source>
</evidence>
<organism evidence="6 7">
    <name type="scientific">Candidatus Shapirobacteria bacterium CG03_land_8_20_14_0_80_40_19</name>
    <dbReference type="NCBI Taxonomy" id="1974880"/>
    <lineage>
        <taxon>Bacteria</taxon>
        <taxon>Candidatus Shapironibacteriota</taxon>
    </lineage>
</organism>
<evidence type="ECO:0000256" key="1">
    <source>
        <dbReference type="ARBA" id="ARBA00022818"/>
    </source>
</evidence>
<dbReference type="PANTHER" id="PTHR43641">
    <property type="entry name" value="FORMATE ACETYLTRANSFERASE 3-RELATED"/>
    <property type="match status" value="1"/>
</dbReference>
<dbReference type="SUPFAM" id="SSF51998">
    <property type="entry name" value="PFL-like glycyl radical enzymes"/>
    <property type="match status" value="1"/>
</dbReference>
<evidence type="ECO:0000259" key="4">
    <source>
        <dbReference type="PROSITE" id="PS51149"/>
    </source>
</evidence>
<feature type="domain" description="Glycine radical" evidence="4">
    <location>
        <begin position="635"/>
        <end position="757"/>
    </location>
</feature>
<protein>
    <submittedName>
        <fullName evidence="6">Formate acetyltransferase</fullName>
    </submittedName>
</protein>
<accession>A0A2M7BDX4</accession>
<feature type="modified residue" description="Glycine radical" evidence="3">
    <location>
        <position position="733"/>
    </location>
</feature>
<dbReference type="GO" id="GO:0016740">
    <property type="term" value="F:transferase activity"/>
    <property type="evidence" value="ECO:0007669"/>
    <property type="project" value="UniProtKB-KW"/>
</dbReference>
<keyword evidence="2" id="KW-0456">Lyase</keyword>
<dbReference type="InterPro" id="IPR004184">
    <property type="entry name" value="PFL_dom"/>
</dbReference>
<dbReference type="PROSITE" id="PS51149">
    <property type="entry name" value="GLY_RADICAL_2"/>
    <property type="match status" value="1"/>
</dbReference>
<dbReference type="Pfam" id="PF01228">
    <property type="entry name" value="Gly_radical"/>
    <property type="match status" value="1"/>
</dbReference>
<feature type="domain" description="PFL" evidence="5">
    <location>
        <begin position="1"/>
        <end position="628"/>
    </location>
</feature>
<dbReference type="GO" id="GO:0016829">
    <property type="term" value="F:lyase activity"/>
    <property type="evidence" value="ECO:0007669"/>
    <property type="project" value="UniProtKB-KW"/>
</dbReference>
<proteinExistence type="predicted"/>
<keyword evidence="6" id="KW-0808">Transferase</keyword>
<evidence type="ECO:0000259" key="5">
    <source>
        <dbReference type="PROSITE" id="PS51554"/>
    </source>
</evidence>
<evidence type="ECO:0000313" key="7">
    <source>
        <dbReference type="Proteomes" id="UP000230399"/>
    </source>
</evidence>
<evidence type="ECO:0000256" key="2">
    <source>
        <dbReference type="ARBA" id="ARBA00023239"/>
    </source>
</evidence>
<dbReference type="PANTHER" id="PTHR43641:SF2">
    <property type="entry name" value="DEHYDRATASE YBIW-RELATED"/>
    <property type="match status" value="1"/>
</dbReference>
<dbReference type="InterPro" id="IPR051215">
    <property type="entry name" value="GRE"/>
</dbReference>
<sequence length="757" mass="84566">MTKETLTVSGPEAPITEEFSYAKRLQGLVETKLRHNREKRELSGFLDSDDLAIIPPPEERREVVKAVSGSGVEISDIRIKNDEHLGIESNHSSGGFFGAEMVGKNFRRLLENHPPYVDPQSSLLGGYMVNFNSYREPGWNPDIKIPQDLLDVRRKYELVGAIGATQHFCQDLAIGLDIGWQGILHKIRISKEANPDKIEFLTALENVAVGIQAWITHNVAEARAMAEKETDPAIRENLLQMATMNEKLVNQPPETFREACQWMTWYQMAARMYNGSGSLGRLDALLTPFYEKDFIEGRIDKEEAIFHITCFLIKDTGYIQLGGPNEKGEDTTNEVSFMVLEAAHRLKIPANIGVCVGESVDPKLLQRGLEIMVEDKTAMPKFLAIDNTIREFARNGYPLEVCRQRVYSGCHWSAIPGKEYTLNDCVKINFGKVFEVAFKDMMEKEASPSTERLWTYFQDHLRIAVDATAQSIDFQIENMQKVFPELVLDLLCDGPIEKGIDASGGGVEFINLGVDGAALATVADSFAALSQRVEKEKKLTWDQIAEYLKNDWAGPEGERIRLMMNRIPRYGTGGTDADNWAEKVAKTFSELIREKKTPHGYNMLPGVFSWANTIPMGKVLGATPNGRKAGEKISHGSNPDPGFRRDEALTALSNAVANVNKQLGWGNTAPLQLEVDPGLMPSDELVIILENLIRTHFKDGGTQINLNVLNKEQILEANKDPWKYPGLIVRVTGFSAYFASLSPEFRQLVVDRITGLS</sequence>
<dbReference type="InterPro" id="IPR001150">
    <property type="entry name" value="Gly_radical"/>
</dbReference>
<dbReference type="Pfam" id="PF02901">
    <property type="entry name" value="PFL-like"/>
    <property type="match status" value="1"/>
</dbReference>
<name>A0A2M7BDX4_9BACT</name>
<dbReference type="EMBL" id="PEVD01000028">
    <property type="protein sequence ID" value="PIV01303.1"/>
    <property type="molecule type" value="Genomic_DNA"/>
</dbReference>
<dbReference type="Gene3D" id="3.20.70.20">
    <property type="match status" value="1"/>
</dbReference>
<reference evidence="7" key="1">
    <citation type="submission" date="2017-09" db="EMBL/GenBank/DDBJ databases">
        <title>Depth-based differentiation of microbial function through sediment-hosted aquifers and enrichment of novel symbionts in the deep terrestrial subsurface.</title>
        <authorList>
            <person name="Probst A.J."/>
            <person name="Ladd B."/>
            <person name="Jarett J.K."/>
            <person name="Geller-Mcgrath D.E."/>
            <person name="Sieber C.M.K."/>
            <person name="Emerson J.B."/>
            <person name="Anantharaman K."/>
            <person name="Thomas B.C."/>
            <person name="Malmstrom R."/>
            <person name="Stieglmeier M."/>
            <person name="Klingl A."/>
            <person name="Woyke T."/>
            <person name="Ryan C.M."/>
            <person name="Banfield J.F."/>
        </authorList>
    </citation>
    <scope>NUCLEOTIDE SEQUENCE [LARGE SCALE GENOMIC DNA]</scope>
</reference>
<gene>
    <name evidence="6" type="ORF">COS55_01885</name>
</gene>
<dbReference type="GO" id="GO:0005829">
    <property type="term" value="C:cytosol"/>
    <property type="evidence" value="ECO:0007669"/>
    <property type="project" value="TreeGrafter"/>
</dbReference>
<dbReference type="PROSITE" id="PS51554">
    <property type="entry name" value="PFL"/>
    <property type="match status" value="1"/>
</dbReference>
<comment type="caution">
    <text evidence="6">The sequence shown here is derived from an EMBL/GenBank/DDBJ whole genome shotgun (WGS) entry which is preliminary data.</text>
</comment>
<evidence type="ECO:0000256" key="3">
    <source>
        <dbReference type="PROSITE-ProRule" id="PRU00493"/>
    </source>
</evidence>
<keyword evidence="1 3" id="KW-0556">Organic radical</keyword>